<dbReference type="GO" id="GO:0016787">
    <property type="term" value="F:hydrolase activity"/>
    <property type="evidence" value="ECO:0007669"/>
    <property type="project" value="UniProtKB-KW"/>
</dbReference>
<dbReference type="InterPro" id="IPR036412">
    <property type="entry name" value="HAD-like_sf"/>
</dbReference>
<gene>
    <name evidence="1" type="ORF">SAMN05421810_103354</name>
</gene>
<dbReference type="CDD" id="cd02603">
    <property type="entry name" value="HAD_sEH-N_like"/>
    <property type="match status" value="1"/>
</dbReference>
<keyword evidence="2" id="KW-1185">Reference proteome</keyword>
<dbReference type="PRINTS" id="PR00413">
    <property type="entry name" value="HADHALOGNASE"/>
</dbReference>
<accession>A0A1I5T1Z3</accession>
<dbReference type="OrthoDB" id="9797415at2"/>
<dbReference type="InterPro" id="IPR006439">
    <property type="entry name" value="HAD-SF_hydro_IA"/>
</dbReference>
<dbReference type="NCBIfam" id="TIGR01509">
    <property type="entry name" value="HAD-SF-IA-v3"/>
    <property type="match status" value="1"/>
</dbReference>
<organism evidence="1 2">
    <name type="scientific">Amycolatopsis arida</name>
    <dbReference type="NCBI Taxonomy" id="587909"/>
    <lineage>
        <taxon>Bacteria</taxon>
        <taxon>Bacillati</taxon>
        <taxon>Actinomycetota</taxon>
        <taxon>Actinomycetes</taxon>
        <taxon>Pseudonocardiales</taxon>
        <taxon>Pseudonocardiaceae</taxon>
        <taxon>Amycolatopsis</taxon>
    </lineage>
</organism>
<reference evidence="2" key="1">
    <citation type="submission" date="2016-10" db="EMBL/GenBank/DDBJ databases">
        <authorList>
            <person name="Varghese N."/>
            <person name="Submissions S."/>
        </authorList>
    </citation>
    <scope>NUCLEOTIDE SEQUENCE [LARGE SCALE GENOMIC DNA]</scope>
    <source>
        <strain evidence="2">CGMCC 4.5579</strain>
    </source>
</reference>
<evidence type="ECO:0000313" key="2">
    <source>
        <dbReference type="Proteomes" id="UP000198727"/>
    </source>
</evidence>
<dbReference type="PANTHER" id="PTHR43611:SF3">
    <property type="entry name" value="FLAVIN MONONUCLEOTIDE HYDROLASE 1, CHLOROPLATIC"/>
    <property type="match status" value="1"/>
</dbReference>
<sequence length="197" mass="21291">MTGNGWLVFDYGEVICGPTTALPDLAARLGAPLPDVERAYWARRNAYDRGMDDLVYWRAIGDAVGVTVDPATAAELTELDVAGWSHTDPDTLDLLDELAGAGRRLALLSNAPVSFARFAERQDWARHFRELVFSADVGLAKPDRAIFDLLVDRIGAAAPDCLFLDDRPENVAGARTAGLRAERWPGAASARALVGLN</sequence>
<dbReference type="Pfam" id="PF00702">
    <property type="entry name" value="Hydrolase"/>
    <property type="match status" value="1"/>
</dbReference>
<dbReference type="InterPro" id="IPR023214">
    <property type="entry name" value="HAD_sf"/>
</dbReference>
<name>A0A1I5T1Z3_9PSEU</name>
<dbReference type="PANTHER" id="PTHR43611">
    <property type="entry name" value="ALPHA-D-GLUCOSE 1-PHOSPHATE PHOSPHATASE"/>
    <property type="match status" value="1"/>
</dbReference>
<dbReference type="SUPFAM" id="SSF56784">
    <property type="entry name" value="HAD-like"/>
    <property type="match status" value="1"/>
</dbReference>
<dbReference type="STRING" id="587909.SAMN05421810_103354"/>
<dbReference type="Gene3D" id="3.40.50.1000">
    <property type="entry name" value="HAD superfamily/HAD-like"/>
    <property type="match status" value="1"/>
</dbReference>
<proteinExistence type="predicted"/>
<dbReference type="EMBL" id="FOWW01000003">
    <property type="protein sequence ID" value="SFP76861.1"/>
    <property type="molecule type" value="Genomic_DNA"/>
</dbReference>
<dbReference type="Proteomes" id="UP000198727">
    <property type="component" value="Unassembled WGS sequence"/>
</dbReference>
<dbReference type="AlphaFoldDB" id="A0A1I5T1Z3"/>
<keyword evidence="1" id="KW-0378">Hydrolase</keyword>
<protein>
    <submittedName>
        <fullName evidence="1">Putative hydrolase of the HAD superfamily</fullName>
    </submittedName>
</protein>
<dbReference type="RefSeq" id="WP_092529995.1">
    <property type="nucleotide sequence ID" value="NZ_FOWW01000003.1"/>
</dbReference>
<evidence type="ECO:0000313" key="1">
    <source>
        <dbReference type="EMBL" id="SFP76861.1"/>
    </source>
</evidence>
<dbReference type="NCBIfam" id="TIGR01549">
    <property type="entry name" value="HAD-SF-IA-v1"/>
    <property type="match status" value="1"/>
</dbReference>